<reference evidence="2 3" key="1">
    <citation type="submission" date="2016-10" db="EMBL/GenBank/DDBJ databases">
        <authorList>
            <person name="de Groot N.N."/>
        </authorList>
    </citation>
    <scope>NUCLEOTIDE SEQUENCE [LARGE SCALE GENOMIC DNA]</scope>
    <source>
        <strain evidence="2 3">YAD2003</strain>
    </source>
</reference>
<proteinExistence type="predicted"/>
<dbReference type="Proteomes" id="UP000183190">
    <property type="component" value="Unassembled WGS sequence"/>
</dbReference>
<accession>A0A1H6K7B0</accession>
<name>A0A1H6K7B0_RUMFL</name>
<feature type="domain" description="DUF6036" evidence="1">
    <location>
        <begin position="15"/>
        <end position="140"/>
    </location>
</feature>
<dbReference type="InterPro" id="IPR045792">
    <property type="entry name" value="DUF6036"/>
</dbReference>
<sequence>MFEQPFTKENLDQYLKELAKEFRKINGKNMPADIILIGGASVVINYGFREMTYDMDAVINAASSMKDAINHVGDKFNLPNGWLNTDFMKTTSYTPKIVRYSKFYRTFSNIVTFRTVTGEYLIAMKLMAGRQYKYDLSDIIGILWEHEKANNPITIDMIREAVSNLYDSYDKLPEHSRIFIEKAISDKSYEEMYKSVRRMEADNKDILLQFQEDYPDAANTDNVNDILAAIKKKKETTQN</sequence>
<evidence type="ECO:0000313" key="2">
    <source>
        <dbReference type="EMBL" id="SEH71309.1"/>
    </source>
</evidence>
<evidence type="ECO:0000313" key="3">
    <source>
        <dbReference type="Proteomes" id="UP000183190"/>
    </source>
</evidence>
<evidence type="ECO:0000259" key="1">
    <source>
        <dbReference type="Pfam" id="PF19502"/>
    </source>
</evidence>
<protein>
    <recommendedName>
        <fullName evidence="1">DUF6036 domain-containing protein</fullName>
    </recommendedName>
</protein>
<dbReference type="RefSeq" id="WP_031561576.1">
    <property type="nucleotide sequence ID" value="NZ_FNWV01000008.1"/>
</dbReference>
<gene>
    <name evidence="2" type="ORF">SAMN02910265_02246</name>
</gene>
<dbReference type="Pfam" id="PF19502">
    <property type="entry name" value="DUF6036"/>
    <property type="match status" value="1"/>
</dbReference>
<organism evidence="2 3">
    <name type="scientific">Ruminococcus flavefaciens</name>
    <dbReference type="NCBI Taxonomy" id="1265"/>
    <lineage>
        <taxon>Bacteria</taxon>
        <taxon>Bacillati</taxon>
        <taxon>Bacillota</taxon>
        <taxon>Clostridia</taxon>
        <taxon>Eubacteriales</taxon>
        <taxon>Oscillospiraceae</taxon>
        <taxon>Ruminococcus</taxon>
    </lineage>
</organism>
<dbReference type="AlphaFoldDB" id="A0A1H6K7B0"/>
<dbReference type="EMBL" id="FNWV01000008">
    <property type="protein sequence ID" value="SEH71309.1"/>
    <property type="molecule type" value="Genomic_DNA"/>
</dbReference>
<dbReference type="OrthoDB" id="2049137at2"/>